<accession>A0ABT4PKF5</accession>
<feature type="region of interest" description="Disordered" evidence="1">
    <location>
        <begin position="21"/>
        <end position="49"/>
    </location>
</feature>
<evidence type="ECO:0008006" key="4">
    <source>
        <dbReference type="Google" id="ProtNLM"/>
    </source>
</evidence>
<dbReference type="EMBL" id="JAPZVM010000013">
    <property type="protein sequence ID" value="MCZ8373545.1"/>
    <property type="molecule type" value="Genomic_DNA"/>
</dbReference>
<reference evidence="2" key="1">
    <citation type="submission" date="2022-12" db="EMBL/GenBank/DDBJ databases">
        <title>Phocaeicola acetigenes sp. nov., isolated feces from a healthy human.</title>
        <authorList>
            <person name="Do H."/>
            <person name="Ha Y.B."/>
            <person name="Kim J.-S."/>
            <person name="Suh M.K."/>
            <person name="Kim H.S."/>
            <person name="Lee J.-S."/>
        </authorList>
    </citation>
    <scope>NUCLEOTIDE SEQUENCE</scope>
    <source>
        <strain evidence="2">KGMB11183</strain>
    </source>
</reference>
<evidence type="ECO:0000313" key="2">
    <source>
        <dbReference type="EMBL" id="MCZ8373545.1"/>
    </source>
</evidence>
<proteinExistence type="predicted"/>
<dbReference type="Proteomes" id="UP001141933">
    <property type="component" value="Unassembled WGS sequence"/>
</dbReference>
<evidence type="ECO:0000256" key="1">
    <source>
        <dbReference type="SAM" id="MobiDB-lite"/>
    </source>
</evidence>
<keyword evidence="3" id="KW-1185">Reference proteome</keyword>
<comment type="caution">
    <text evidence="2">The sequence shown here is derived from an EMBL/GenBank/DDBJ whole genome shotgun (WGS) entry which is preliminary data.</text>
</comment>
<organism evidence="2 3">
    <name type="scientific">Phocaeicola acetigenes</name>
    <dbReference type="NCBI Taxonomy" id="3016083"/>
    <lineage>
        <taxon>Bacteria</taxon>
        <taxon>Pseudomonadati</taxon>
        <taxon>Bacteroidota</taxon>
        <taxon>Bacteroidia</taxon>
        <taxon>Bacteroidales</taxon>
        <taxon>Bacteroidaceae</taxon>
        <taxon>Phocaeicola</taxon>
    </lineage>
</organism>
<sequence>MKEMYVKPDVQVMEFEAEGVLCSSSDGDPGATAPDFGWDDSWPTSSGIW</sequence>
<name>A0ABT4PKF5_9BACT</name>
<gene>
    <name evidence="2" type="ORF">O6P32_12650</name>
</gene>
<evidence type="ECO:0000313" key="3">
    <source>
        <dbReference type="Proteomes" id="UP001141933"/>
    </source>
</evidence>
<dbReference type="RefSeq" id="WP_178266264.1">
    <property type="nucleotide sequence ID" value="NZ_JAPZVM010000013.1"/>
</dbReference>
<protein>
    <recommendedName>
        <fullName evidence="4">Lasso RiPP family leader peptide-containing protein</fullName>
    </recommendedName>
</protein>